<feature type="region of interest" description="Disordered" evidence="1">
    <location>
        <begin position="98"/>
        <end position="124"/>
    </location>
</feature>
<comment type="caution">
    <text evidence="2">The sequence shown here is derived from an EMBL/GenBank/DDBJ whole genome shotgun (WGS) entry which is preliminary data.</text>
</comment>
<protein>
    <submittedName>
        <fullName evidence="2">Uncharacterized protein</fullName>
    </submittedName>
</protein>
<keyword evidence="3" id="KW-1185">Reference proteome</keyword>
<dbReference type="EMBL" id="PKSL01000102">
    <property type="protein sequence ID" value="POW05166.1"/>
    <property type="molecule type" value="Genomic_DNA"/>
</dbReference>
<name>A0A2S4V6K1_9BASI</name>
<feature type="compositionally biased region" description="Polar residues" evidence="1">
    <location>
        <begin position="177"/>
        <end position="186"/>
    </location>
</feature>
<sequence length="233" mass="26547">MAERRDTGRAVLIARVLAQDHAKFQAHRCCCTTGFQKMVLFLRAIMPIQKTQLLTLLLVSSAWGHSLGRFNQGQENVLQVRSIPISGEIHLSFYQKRDAPDDGKLDEAKTDEAPKKEGTSLSKTDQLLPDLDKFKEDLAKHRKDFDEFTERARKRVDETLAKIEQDHKKADTPAQPPTSSVDTKSTTRQRHPSIKKAEKLQLHNKRSVKALDGYDSFFKVNRSIPRFAPQLID</sequence>
<accession>A0A2S4V6K1</accession>
<dbReference type="Proteomes" id="UP000239156">
    <property type="component" value="Unassembled WGS sequence"/>
</dbReference>
<evidence type="ECO:0000313" key="3">
    <source>
        <dbReference type="Proteomes" id="UP000239156"/>
    </source>
</evidence>
<evidence type="ECO:0000313" key="2">
    <source>
        <dbReference type="EMBL" id="POW05166.1"/>
    </source>
</evidence>
<feature type="region of interest" description="Disordered" evidence="1">
    <location>
        <begin position="164"/>
        <end position="201"/>
    </location>
</feature>
<dbReference type="AlphaFoldDB" id="A0A2S4V6K1"/>
<feature type="compositionally biased region" description="Basic and acidic residues" evidence="1">
    <location>
        <begin position="98"/>
        <end position="118"/>
    </location>
</feature>
<reference evidence="2" key="1">
    <citation type="submission" date="2017-12" db="EMBL/GenBank/DDBJ databases">
        <title>Gene loss provides genomic basis for host adaptation in cereal stripe rust fungi.</title>
        <authorList>
            <person name="Xia C."/>
        </authorList>
    </citation>
    <scope>NUCLEOTIDE SEQUENCE [LARGE SCALE GENOMIC DNA]</scope>
    <source>
        <strain evidence="2">93-210</strain>
    </source>
</reference>
<dbReference type="VEuPathDB" id="FungiDB:PSHT_04845"/>
<dbReference type="VEuPathDB" id="FungiDB:PSTT_09883"/>
<gene>
    <name evidence="2" type="ORF">PSTT_09883</name>
</gene>
<organism evidence="2 3">
    <name type="scientific">Puccinia striiformis</name>
    <dbReference type="NCBI Taxonomy" id="27350"/>
    <lineage>
        <taxon>Eukaryota</taxon>
        <taxon>Fungi</taxon>
        <taxon>Dikarya</taxon>
        <taxon>Basidiomycota</taxon>
        <taxon>Pucciniomycotina</taxon>
        <taxon>Pucciniomycetes</taxon>
        <taxon>Pucciniales</taxon>
        <taxon>Pucciniaceae</taxon>
        <taxon>Puccinia</taxon>
    </lineage>
</organism>
<evidence type="ECO:0000256" key="1">
    <source>
        <dbReference type="SAM" id="MobiDB-lite"/>
    </source>
</evidence>
<proteinExistence type="predicted"/>